<dbReference type="PANTHER" id="PTHR10110">
    <property type="entry name" value="SODIUM/HYDROGEN EXCHANGER"/>
    <property type="match status" value="1"/>
</dbReference>
<feature type="transmembrane region" description="Helical" evidence="12">
    <location>
        <begin position="96"/>
        <end position="121"/>
    </location>
</feature>
<keyword evidence="4" id="KW-0050">Antiport</keyword>
<keyword evidence="9" id="KW-0406">Ion transport</keyword>
<evidence type="ECO:0000256" key="8">
    <source>
        <dbReference type="ARBA" id="ARBA00023053"/>
    </source>
</evidence>
<dbReference type="PANTHER" id="PTHR10110:SF195">
    <property type="entry name" value="NA(+)_H(+) ANTIPORTER NHAS2"/>
    <property type="match status" value="1"/>
</dbReference>
<dbReference type="OrthoDB" id="9774146at2"/>
<feature type="transmembrane region" description="Helical" evidence="12">
    <location>
        <begin position="358"/>
        <end position="378"/>
    </location>
</feature>
<dbReference type="Pfam" id="PF00999">
    <property type="entry name" value="Na_H_Exchanger"/>
    <property type="match status" value="1"/>
</dbReference>
<accession>A0A317C7X1</accession>
<dbReference type="GO" id="GO:0098719">
    <property type="term" value="P:sodium ion import across plasma membrane"/>
    <property type="evidence" value="ECO:0007669"/>
    <property type="project" value="TreeGrafter"/>
</dbReference>
<keyword evidence="11" id="KW-0739">Sodium transport</keyword>
<keyword evidence="15" id="KW-1185">Reference proteome</keyword>
<dbReference type="InterPro" id="IPR018422">
    <property type="entry name" value="Cation/H_exchanger_CPA1"/>
</dbReference>
<dbReference type="AlphaFoldDB" id="A0A317C7X1"/>
<evidence type="ECO:0000256" key="7">
    <source>
        <dbReference type="ARBA" id="ARBA00022989"/>
    </source>
</evidence>
<evidence type="ECO:0000256" key="4">
    <source>
        <dbReference type="ARBA" id="ARBA00022449"/>
    </source>
</evidence>
<feature type="domain" description="Cation/H+ exchanger transmembrane" evidence="13">
    <location>
        <begin position="13"/>
        <end position="408"/>
    </location>
</feature>
<evidence type="ECO:0000259" key="13">
    <source>
        <dbReference type="Pfam" id="PF00999"/>
    </source>
</evidence>
<name>A0A317C7X1_9GAMM</name>
<feature type="transmembrane region" description="Helical" evidence="12">
    <location>
        <begin position="171"/>
        <end position="190"/>
    </location>
</feature>
<evidence type="ECO:0000256" key="1">
    <source>
        <dbReference type="ARBA" id="ARBA00004651"/>
    </source>
</evidence>
<dbReference type="RefSeq" id="WP_109824217.1">
    <property type="nucleotide sequence ID" value="NZ_QGKL01000039.1"/>
</dbReference>
<dbReference type="InterPro" id="IPR006153">
    <property type="entry name" value="Cation/H_exchanger_TM"/>
</dbReference>
<dbReference type="GO" id="GO:0015385">
    <property type="term" value="F:sodium:proton antiporter activity"/>
    <property type="evidence" value="ECO:0007669"/>
    <property type="project" value="InterPro"/>
</dbReference>
<evidence type="ECO:0000256" key="11">
    <source>
        <dbReference type="ARBA" id="ARBA00023201"/>
    </source>
</evidence>
<feature type="transmembrane region" description="Helical" evidence="12">
    <location>
        <begin position="384"/>
        <end position="405"/>
    </location>
</feature>
<reference evidence="14 15" key="1">
    <citation type="submission" date="2018-05" db="EMBL/GenBank/DDBJ databases">
        <title>Leucothrix arctica sp. nov., isolated from Arctic seawater.</title>
        <authorList>
            <person name="Choi A."/>
            <person name="Baek K."/>
        </authorList>
    </citation>
    <scope>NUCLEOTIDE SEQUENCE [LARGE SCALE GENOMIC DNA]</scope>
    <source>
        <strain evidence="14 15">IMCC9719</strain>
    </source>
</reference>
<evidence type="ECO:0000313" key="15">
    <source>
        <dbReference type="Proteomes" id="UP000245506"/>
    </source>
</evidence>
<dbReference type="Gene3D" id="6.10.140.1330">
    <property type="match status" value="1"/>
</dbReference>
<keyword evidence="10 12" id="KW-0472">Membrane</keyword>
<dbReference type="GO" id="GO:0015386">
    <property type="term" value="F:potassium:proton antiporter activity"/>
    <property type="evidence" value="ECO:0007669"/>
    <property type="project" value="TreeGrafter"/>
</dbReference>
<feature type="transmembrane region" description="Helical" evidence="12">
    <location>
        <begin position="202"/>
        <end position="225"/>
    </location>
</feature>
<evidence type="ECO:0000256" key="12">
    <source>
        <dbReference type="SAM" id="Phobius"/>
    </source>
</evidence>
<evidence type="ECO:0000256" key="10">
    <source>
        <dbReference type="ARBA" id="ARBA00023136"/>
    </source>
</evidence>
<evidence type="ECO:0000256" key="2">
    <source>
        <dbReference type="ARBA" id="ARBA00007367"/>
    </source>
</evidence>
<keyword evidence="5" id="KW-1003">Cell membrane</keyword>
<sequence length="411" mass="44168">MDLIQTFAALISLAALFSYINHRFVKLPTTIGLLVISLLLSLALIGLGKLGFPLESYAQALLEEVDFNKALMQGMLSALLFAGALHVSLESLKEQRWLVAVLASVGVISSTFMVGFASFYVFEWFGLGIPLIYCLLFGSLISPTDPIAVLGILKHLGAPKSLETKIAGESLFNDGIAVVVFLVLLGIAGAGHDSEPVSVSSVMILFLQEAVGGVGFGLIAGYIVFRMLASIDNYQVEILLTLGLVFGGYALASALHISGPIFVVVAGLLIGNRGRKYAMSDKTREHLDDFWELIDEILNAILFVLIGLEVLVLSFDVTYIYAGLVMIPLTLTARFISVGIPVSIMKKHKTFTPKIIRILTWGGLRGGISIALALTLPVGESREALLVITYVVVIFSIIVQGLTIGKLVNPE</sequence>
<keyword evidence="3" id="KW-0813">Transport</keyword>
<keyword evidence="6 12" id="KW-0812">Transmembrane</keyword>
<comment type="caution">
    <text evidence="14">The sequence shown here is derived from an EMBL/GenBank/DDBJ whole genome shotgun (WGS) entry which is preliminary data.</text>
</comment>
<dbReference type="EMBL" id="QGKL01000039">
    <property type="protein sequence ID" value="PWQ94568.1"/>
    <property type="molecule type" value="Genomic_DNA"/>
</dbReference>
<dbReference type="GO" id="GO:0051453">
    <property type="term" value="P:regulation of intracellular pH"/>
    <property type="evidence" value="ECO:0007669"/>
    <property type="project" value="TreeGrafter"/>
</dbReference>
<feature type="transmembrane region" description="Helical" evidence="12">
    <location>
        <begin position="70"/>
        <end position="89"/>
    </location>
</feature>
<organism evidence="14 15">
    <name type="scientific">Leucothrix arctica</name>
    <dbReference type="NCBI Taxonomy" id="1481894"/>
    <lineage>
        <taxon>Bacteria</taxon>
        <taxon>Pseudomonadati</taxon>
        <taxon>Pseudomonadota</taxon>
        <taxon>Gammaproteobacteria</taxon>
        <taxon>Thiotrichales</taxon>
        <taxon>Thiotrichaceae</taxon>
        <taxon>Leucothrix</taxon>
    </lineage>
</organism>
<feature type="transmembrane region" description="Helical" evidence="12">
    <location>
        <begin position="31"/>
        <end position="50"/>
    </location>
</feature>
<evidence type="ECO:0000256" key="9">
    <source>
        <dbReference type="ARBA" id="ARBA00023065"/>
    </source>
</evidence>
<proteinExistence type="inferred from homology"/>
<protein>
    <submittedName>
        <fullName evidence="14">Sodium:proton antiporter</fullName>
    </submittedName>
</protein>
<evidence type="ECO:0000256" key="6">
    <source>
        <dbReference type="ARBA" id="ARBA00022692"/>
    </source>
</evidence>
<keyword evidence="8" id="KW-0915">Sodium</keyword>
<dbReference type="GO" id="GO:0005886">
    <property type="term" value="C:plasma membrane"/>
    <property type="evidence" value="ECO:0007669"/>
    <property type="project" value="UniProtKB-SubCell"/>
</dbReference>
<comment type="similarity">
    <text evidence="2">Belongs to the monovalent cation:proton antiporter 1 (CPA1) transporter (TC 2.A.36) family.</text>
</comment>
<feature type="transmembrane region" description="Helical" evidence="12">
    <location>
        <begin position="293"/>
        <end position="313"/>
    </location>
</feature>
<feature type="transmembrane region" description="Helical" evidence="12">
    <location>
        <begin position="6"/>
        <end position="24"/>
    </location>
</feature>
<feature type="transmembrane region" description="Helical" evidence="12">
    <location>
        <begin position="257"/>
        <end position="272"/>
    </location>
</feature>
<keyword evidence="7 12" id="KW-1133">Transmembrane helix</keyword>
<feature type="transmembrane region" description="Helical" evidence="12">
    <location>
        <begin position="127"/>
        <end position="150"/>
    </location>
</feature>
<dbReference type="Proteomes" id="UP000245506">
    <property type="component" value="Unassembled WGS sequence"/>
</dbReference>
<evidence type="ECO:0000313" key="14">
    <source>
        <dbReference type="EMBL" id="PWQ94568.1"/>
    </source>
</evidence>
<evidence type="ECO:0000256" key="3">
    <source>
        <dbReference type="ARBA" id="ARBA00022448"/>
    </source>
</evidence>
<evidence type="ECO:0000256" key="5">
    <source>
        <dbReference type="ARBA" id="ARBA00022475"/>
    </source>
</evidence>
<gene>
    <name evidence="14" type="ORF">DKT75_14830</name>
</gene>
<comment type="subcellular location">
    <subcellularLocation>
        <location evidence="1">Cell membrane</location>
        <topology evidence="1">Multi-pass membrane protein</topology>
    </subcellularLocation>
</comment>
<feature type="transmembrane region" description="Helical" evidence="12">
    <location>
        <begin position="319"/>
        <end position="337"/>
    </location>
</feature>